<proteinExistence type="predicted"/>
<dbReference type="RefSeq" id="WP_060868700.1">
    <property type="nucleotide sequence ID" value="NZ_CP023968.1"/>
</dbReference>
<name>A0AAD0Z021_CHRID</name>
<reference evidence="1 2" key="1">
    <citation type="submission" date="2018-11" db="EMBL/GenBank/DDBJ databases">
        <title>Proposal to divide the Flavobacteriaceae and reorganize its genera based on Amino Acid Identity values calculated from whole genome sequences.</title>
        <authorList>
            <person name="Nicholson A.C."/>
            <person name="Gulvik C.A."/>
            <person name="Whitney A.M."/>
            <person name="Humrighouse B.W."/>
            <person name="Bell M."/>
            <person name="Holmes B."/>
            <person name="Steigerwalt A.G."/>
            <person name="Villarma A."/>
            <person name="Sheth M."/>
            <person name="Batra D."/>
            <person name="Pryor J."/>
            <person name="Bernardet J.-F."/>
            <person name="Hugo C."/>
            <person name="Kampfer P."/>
            <person name="Newman J."/>
            <person name="McQuiston J.R."/>
        </authorList>
    </citation>
    <scope>NUCLEOTIDE SEQUENCE [LARGE SCALE GENOMIC DNA]</scope>
    <source>
        <strain evidence="1 2">H5559</strain>
    </source>
</reference>
<dbReference type="PROSITE" id="PS51257">
    <property type="entry name" value="PROKAR_LIPOPROTEIN"/>
    <property type="match status" value="1"/>
</dbReference>
<dbReference type="AlphaFoldDB" id="A0AAD0Z021"/>
<accession>A0AAD0Z021</accession>
<evidence type="ECO:0000313" key="1">
    <source>
        <dbReference type="EMBL" id="AZB18084.1"/>
    </source>
</evidence>
<dbReference type="Pfam" id="PF16215">
    <property type="entry name" value="DUF4876"/>
    <property type="match status" value="1"/>
</dbReference>
<dbReference type="InterPro" id="IPR032627">
    <property type="entry name" value="DUF4876"/>
</dbReference>
<dbReference type="Gene3D" id="2.60.40.10">
    <property type="entry name" value="Immunoglobulins"/>
    <property type="match status" value="1"/>
</dbReference>
<gene>
    <name evidence="1" type="ORF">EG352_10005</name>
</gene>
<dbReference type="InterPro" id="IPR013783">
    <property type="entry name" value="Ig-like_fold"/>
</dbReference>
<dbReference type="Proteomes" id="UP000269015">
    <property type="component" value="Chromosome"/>
</dbReference>
<sequence length="450" mass="48919">MKRLIFLLIIPFFALISCSRDDDFGGKNEIKPVPFTVNIKYDASKYPAVANKGVANATVTMENAATGDKIIGKTDANGDLKLDAVLPGNYSIRAELQLKKSEYETEVGEQTSYQIVHFGGFQEKVTVNANISAALVRISSGNLGDLVIKQYYYAGSNAKTGASFRDQFIEIHNNSDQIIYADGLYVVLLEGNINNNVTNYTLPNGQFDWSLTAGGGSSANTDYVYANTFIKIPGAGSQYPILPGKSIVIAQTAVNHKAPYDDINGKSVAIQNPDETVDLSQADFETYLGDYNISIGKKPYAWDIQNILVPDMAITYWGSASNDLLLNLNSMLGIGIVRASDAEVASWRKIANPKSPTAGSLTLQIPKKYIIDGVDITDDEQKAPKDFPFDIDASRTFVVNKLGLAAGNYSGLSVIRKTKEIIDGRVILQDTNNSANDFVTIKANPRGYAQ</sequence>
<protein>
    <submittedName>
        <fullName evidence="1">DUF4876 domain-containing protein</fullName>
    </submittedName>
</protein>
<evidence type="ECO:0000313" key="2">
    <source>
        <dbReference type="Proteomes" id="UP000269015"/>
    </source>
</evidence>
<dbReference type="SUPFAM" id="SSF49478">
    <property type="entry name" value="Cna protein B-type domain"/>
    <property type="match status" value="1"/>
</dbReference>
<dbReference type="EMBL" id="CP033930">
    <property type="protein sequence ID" value="AZB18084.1"/>
    <property type="molecule type" value="Genomic_DNA"/>
</dbReference>
<organism evidence="1 2">
    <name type="scientific">Chryseobacterium indologenes</name>
    <name type="common">Flavobacterium indologenes</name>
    <dbReference type="NCBI Taxonomy" id="253"/>
    <lineage>
        <taxon>Bacteria</taxon>
        <taxon>Pseudomonadati</taxon>
        <taxon>Bacteroidota</taxon>
        <taxon>Flavobacteriia</taxon>
        <taxon>Flavobacteriales</taxon>
        <taxon>Weeksellaceae</taxon>
        <taxon>Chryseobacterium group</taxon>
        <taxon>Chryseobacterium</taxon>
    </lineage>
</organism>